<evidence type="ECO:0000256" key="3">
    <source>
        <dbReference type="ARBA" id="ARBA00023145"/>
    </source>
</evidence>
<dbReference type="OrthoDB" id="9760084at2"/>
<dbReference type="PANTHER" id="PTHR34218">
    <property type="entry name" value="PEPTIDASE S45 PENICILLIN AMIDASE"/>
    <property type="match status" value="1"/>
</dbReference>
<evidence type="ECO:0000256" key="2">
    <source>
        <dbReference type="ARBA" id="ARBA00022801"/>
    </source>
</evidence>
<evidence type="ECO:0000313" key="6">
    <source>
        <dbReference type="EMBL" id="MXO61445.1"/>
    </source>
</evidence>
<gene>
    <name evidence="6" type="ORF">GRI48_00290</name>
</gene>
<keyword evidence="5" id="KW-0106">Calcium</keyword>
<feature type="binding site" evidence="5">
    <location>
        <position position="303"/>
    </location>
    <ligand>
        <name>Ca(2+)</name>
        <dbReference type="ChEBI" id="CHEBI:29108"/>
    </ligand>
</feature>
<dbReference type="AlphaFoldDB" id="A0A844YD12"/>
<dbReference type="RefSeq" id="WP_160669730.1">
    <property type="nucleotide sequence ID" value="NZ_WTYN01000001.1"/>
</dbReference>
<dbReference type="Gene3D" id="2.30.120.10">
    <property type="match status" value="1"/>
</dbReference>
<dbReference type="SUPFAM" id="SSF56235">
    <property type="entry name" value="N-terminal nucleophile aminohydrolases (Ntn hydrolases)"/>
    <property type="match status" value="1"/>
</dbReference>
<dbReference type="GO" id="GO:0046872">
    <property type="term" value="F:metal ion binding"/>
    <property type="evidence" value="ECO:0007669"/>
    <property type="project" value="UniProtKB-KW"/>
</dbReference>
<feature type="active site" description="Nucleophile" evidence="4">
    <location>
        <position position="228"/>
    </location>
</feature>
<feature type="binding site" evidence="5">
    <location>
        <position position="161"/>
    </location>
    <ligand>
        <name>Ca(2+)</name>
        <dbReference type="ChEBI" id="CHEBI:29108"/>
    </ligand>
</feature>
<dbReference type="EMBL" id="WTYN01000001">
    <property type="protein sequence ID" value="MXO61445.1"/>
    <property type="molecule type" value="Genomic_DNA"/>
</dbReference>
<sequence length="761" mass="83668">MARAQRPEPARRTLSGLHGRIRIREDGRGIPHVEARSTRDAFFAQGWLVARDRLFQIDLERRQQLGRMAEVFGEAFVPGDTAARLLHYRGDLDAELAGIPHDVRLCVEGYIAGVNARIAECLEDRRLLPPEYTILGTEPIIWTMRDMIRIRGLATSNASDEIRRAMLAARGMLAFDHYYEPLRPSHDPIVPRGLDLAAVGPEDLGMLGDLLPASFEHQGQYDVANFGSNAWTVAGSRTECGRPILANDPHLAIGGFGPRHMVHLTAPGLDVIGAGFPGLPGIMQGHTDRYAFGRTNFHIDQTDLMILETDPARPDHFRYRGEWVGFERHEEAIEVRDGASRTVETRYANGWPVIASQPDRNRAVCAATVSMTPGANMRFAIVALNLAKDWDDLREAFRLHVSPTNFHYADVEGNIGWHAIGYAPRRSDHDGLLPAPGDGSHDWHGLLEMDEMPSIFNPEAGWIASANACNIPASYPFAQRSLSYTWNDPYRHDRIAEVLSAQDRHTLADSIALMHDVQSLPARALQKLLPRELSDGARKAADMLLEWDCDVHADSAAALLYEVTLPILRAAFREMVIPEAARDLIPTVNLSAMLETLADPGPALGEKPSEARDALLDRALAEGWQRAIELGGEDPAAWRWGDLHRVEITHPLSAIPAVAETYPAITGGRSGGDTTTVMARGMAPAGGWEVRHGASFLFATQAGNWDAGRYLLLPGQSLEAGSPHYRDFYADWLAGDMQPMAFSEDAVAAATTCETIIEPAG</sequence>
<comment type="cofactor">
    <cofactor evidence="5">
        <name>Ca(2+)</name>
        <dbReference type="ChEBI" id="CHEBI:29108"/>
    </cofactor>
    <text evidence="5">Binds 1 Ca(2+) ion per dimer.</text>
</comment>
<evidence type="ECO:0000256" key="1">
    <source>
        <dbReference type="ARBA" id="ARBA00006586"/>
    </source>
</evidence>
<dbReference type="CDD" id="cd03747">
    <property type="entry name" value="Ntn_PGA_like"/>
    <property type="match status" value="1"/>
</dbReference>
<name>A0A844YD12_9SPHN</name>
<feature type="binding site" evidence="5">
    <location>
        <position position="300"/>
    </location>
    <ligand>
        <name>Ca(2+)</name>
        <dbReference type="ChEBI" id="CHEBI:29108"/>
    </ligand>
</feature>
<dbReference type="GO" id="GO:0017000">
    <property type="term" value="P:antibiotic biosynthetic process"/>
    <property type="evidence" value="ECO:0007669"/>
    <property type="project" value="InterPro"/>
</dbReference>
<keyword evidence="5" id="KW-0479">Metal-binding</keyword>
<dbReference type="Pfam" id="PF01804">
    <property type="entry name" value="Penicil_amidase"/>
    <property type="match status" value="1"/>
</dbReference>
<dbReference type="InterPro" id="IPR002692">
    <property type="entry name" value="S45"/>
</dbReference>
<dbReference type="PANTHER" id="PTHR34218:SF4">
    <property type="entry name" value="ACYL-HOMOSERINE LACTONE ACYLASE QUIP"/>
    <property type="match status" value="1"/>
</dbReference>
<keyword evidence="3" id="KW-0865">Zymogen</keyword>
<protein>
    <submittedName>
        <fullName evidence="6">Penicillin acylase family protein</fullName>
    </submittedName>
</protein>
<evidence type="ECO:0000313" key="7">
    <source>
        <dbReference type="Proteomes" id="UP000445582"/>
    </source>
</evidence>
<dbReference type="GO" id="GO:0016811">
    <property type="term" value="F:hydrolase activity, acting on carbon-nitrogen (but not peptide) bonds, in linear amides"/>
    <property type="evidence" value="ECO:0007669"/>
    <property type="project" value="InterPro"/>
</dbReference>
<keyword evidence="2" id="KW-0378">Hydrolase</keyword>
<organism evidence="6 7">
    <name type="scientific">Qipengyuania oceanensis</name>
    <dbReference type="NCBI Taxonomy" id="1463597"/>
    <lineage>
        <taxon>Bacteria</taxon>
        <taxon>Pseudomonadati</taxon>
        <taxon>Pseudomonadota</taxon>
        <taxon>Alphaproteobacteria</taxon>
        <taxon>Sphingomonadales</taxon>
        <taxon>Erythrobacteraceae</taxon>
        <taxon>Qipengyuania</taxon>
    </lineage>
</organism>
<dbReference type="Gene3D" id="3.60.20.10">
    <property type="entry name" value="Glutamine Phosphoribosylpyrophosphate, subunit 1, domain 1"/>
    <property type="match status" value="1"/>
</dbReference>
<reference evidence="6 7" key="1">
    <citation type="submission" date="2019-12" db="EMBL/GenBank/DDBJ databases">
        <title>Genomic-based taxomic classification of the family Erythrobacteraceae.</title>
        <authorList>
            <person name="Xu L."/>
        </authorList>
    </citation>
    <scope>NUCLEOTIDE SEQUENCE [LARGE SCALE GENOMIC DNA]</scope>
    <source>
        <strain evidence="6 7">MCCC 1A09965</strain>
    </source>
</reference>
<dbReference type="InterPro" id="IPR043146">
    <property type="entry name" value="Penicillin_amidase_N_B-knob"/>
</dbReference>
<dbReference type="InterPro" id="IPR023343">
    <property type="entry name" value="Penicillin_amidase_dom1"/>
</dbReference>
<accession>A0A844YD12</accession>
<proteinExistence type="inferred from homology"/>
<dbReference type="Gene3D" id="1.10.1400.10">
    <property type="match status" value="1"/>
</dbReference>
<dbReference type="InterPro" id="IPR029055">
    <property type="entry name" value="Ntn_hydrolases_N"/>
</dbReference>
<comment type="caution">
    <text evidence="6">The sequence shown here is derived from an EMBL/GenBank/DDBJ whole genome shotgun (WGS) entry which is preliminary data.</text>
</comment>
<dbReference type="InterPro" id="IPR014395">
    <property type="entry name" value="Pen/GL7ACA/AHL_acylase"/>
</dbReference>
<dbReference type="PIRSF" id="PIRSF001227">
    <property type="entry name" value="Pen_acylase"/>
    <property type="match status" value="1"/>
</dbReference>
<evidence type="ECO:0000256" key="4">
    <source>
        <dbReference type="PIRSR" id="PIRSR001227-1"/>
    </source>
</evidence>
<evidence type="ECO:0000256" key="5">
    <source>
        <dbReference type="PIRSR" id="PIRSR001227-2"/>
    </source>
</evidence>
<comment type="similarity">
    <text evidence="1">Belongs to the peptidase S45 family.</text>
</comment>
<keyword evidence="7" id="KW-1185">Reference proteome</keyword>
<dbReference type="Gene3D" id="1.10.439.10">
    <property type="entry name" value="Penicillin Amidohydrolase, domain 1"/>
    <property type="match status" value="1"/>
</dbReference>
<dbReference type="InterPro" id="IPR043147">
    <property type="entry name" value="Penicillin_amidase_A-knob"/>
</dbReference>
<dbReference type="Proteomes" id="UP000445582">
    <property type="component" value="Unassembled WGS sequence"/>
</dbReference>